<evidence type="ECO:0000259" key="3">
    <source>
        <dbReference type="Pfam" id="PF18834"/>
    </source>
</evidence>
<feature type="coiled-coil region" evidence="1">
    <location>
        <begin position="1034"/>
        <end position="1072"/>
    </location>
</feature>
<dbReference type="Proteomes" id="UP001568358">
    <property type="component" value="Unassembled WGS sequence"/>
</dbReference>
<evidence type="ECO:0000256" key="2">
    <source>
        <dbReference type="SAM" id="MobiDB-lite"/>
    </source>
</evidence>
<accession>A0ABV4JR19</accession>
<dbReference type="EMBL" id="JBFSOO010000001">
    <property type="protein sequence ID" value="MEZ6852116.1"/>
    <property type="molecule type" value="Genomic_DNA"/>
</dbReference>
<comment type="caution">
    <text evidence="4">The sequence shown here is derived from an EMBL/GenBank/DDBJ whole genome shotgun (WGS) entry which is preliminary data.</text>
</comment>
<protein>
    <recommendedName>
        <fullName evidence="3">Large polyvalent protein associated domain-containing protein</fullName>
    </recommendedName>
</protein>
<gene>
    <name evidence="4" type="ORF">AB2Z07_00985</name>
</gene>
<evidence type="ECO:0000313" key="5">
    <source>
        <dbReference type="Proteomes" id="UP001568358"/>
    </source>
</evidence>
<proteinExistence type="predicted"/>
<feature type="domain" description="Large polyvalent protein associated" evidence="3">
    <location>
        <begin position="52"/>
        <end position="138"/>
    </location>
</feature>
<feature type="compositionally biased region" description="Basic and acidic residues" evidence="2">
    <location>
        <begin position="1396"/>
        <end position="1411"/>
    </location>
</feature>
<organism evidence="4 5">
    <name type="scientific">Halodesulfovibrio aestuarii</name>
    <dbReference type="NCBI Taxonomy" id="126333"/>
    <lineage>
        <taxon>Bacteria</taxon>
        <taxon>Pseudomonadati</taxon>
        <taxon>Thermodesulfobacteriota</taxon>
        <taxon>Desulfovibrionia</taxon>
        <taxon>Desulfovibrionales</taxon>
        <taxon>Desulfovibrionaceae</taxon>
        <taxon>Halodesulfovibrio</taxon>
    </lineage>
</organism>
<dbReference type="Pfam" id="PF18834">
    <property type="entry name" value="LPD22"/>
    <property type="match status" value="1"/>
</dbReference>
<evidence type="ECO:0000313" key="4">
    <source>
        <dbReference type="EMBL" id="MEZ6852116.1"/>
    </source>
</evidence>
<sequence>MHEFDFTAAVDAPEQTSLMPQASSVDDIAEYDFSAAVDAPPFLPTPILQELMKKNPDLVARSQKLARKMELPQSVAENAYPELEKQDAAERFLFDLQRTGTKTQQFMSVSENAAIAHDDVLELGEIEESGSAFKALLRSGGRAPFSLAKFGNQAMAYFYGAMDSASKGMEQLTGFKRGGMFEQGEKYWLTQSKYIDDEWLNSGSLAIPERLQKSLWDNPQLLMNPEYLVTQVGEAASSMLPMVAAYVATGGSLAVPAVIGGLQEAASLYEDLVRDGVDQASAGTAATSFGVVVGMLDKIGLGEITKKIATKSIMHNLARRAVGGAAEGFTEYMEEPFQAAFSALAKGKDMDGVVADVAASLKNVDVIPGAFLLGAGITTHVDKAADRVAGIVADVEHGKENANHLRRLSAAVANSKLAERSNKVIGDFVDSVLPESAKEQFVDAKQFATLFQDAVEEGQDVSSVEEVLSRLEVSPEAFQEALQKDTVIPLSVSKLMQSCTKDERELLIPHLKADPLAMSEAESAQHDLRGEAYRIFSEYSQDEEHTAALEGERVRIRDGLIKQGVHESEADAMAAIPHAFAQSYGTYGLDGVDFLRRFHVGEVTPQGVETDLFQAMRRSEAASFQEFIAESRGGGNSQQIYFDAKANPEALSKALGANELRVNLPSVFIAHLDKQRKNQTEALVAKVDDVFQNATFVGKVKGGRGHGTRFVAILEEGEKATAVVFDLAKRKTMHIARPVTAFSNGKDKVRAHFREAIPIKGDSIVHGMNTLTSDSISEAANEGNTDLKQNQRGSLSFLPENNYLIKLAATADRSTFVHECAHVFLAEMSRMTGQTQVFDQNVSSPKLDDLAAEQEMLGEAMNAGLEDSLSAINPEGKPYVEAHPEWAKKEEGYRTATIQKDFDEALYDNDAAYDEEKAKLAHVIKSDTAAEIPQQLLKDMEVLRKWMNLKKGEAISTEHHEQFARGFEAYLREGKAPSLELAQVFHRFRTWLLSIYKNAKSLHVNLNNEVRDVFDRMLATNEQVADAMYINEMVEMERARLEELTEANEQDRATLEREMNETEREAISAMDRATLRDRNKRWKKANKDARGVVEDEPVYKAVLWMSKRKGLDEAYMLHEYGEDTVKELRQKHRGLIKKNGQAADDAATEHNFEDSHHMVEAMVDAPSFKERVKQVAQEFFAYEEAQTNPEEIVLAGEAYGRYLEKYNAMLSKRIRSKTYSPRDYLRRFVKEQSGATKIREAMRYDGHQHTMRKHSKLREEAAAKRDANAEAFHLEKLRLAYEFVGEAIRVREEVQKIASRVKQYAKNKSGLDYHYRDHIRAIGQRFGLVGKSLYPVTPEHMSSLKTLLASQEDVSGVPPSFPDWLVEGTEPIDWKDLTVDEFRMVNDLIQHLNHEGRETRKENKAVSKEQIDNAATAGSEGAQKTTRKLYEKGTLKRKLMDVKDSVLASLDTLQYLLATFDAVNDTGKDGERGVNVRLLFDLLVGAQNEKARKWTEMQAKIKPAMLHLRKTARKWEKQHGKSFSRIKLNAELRDGIHKELKGQIKEGANTSLGDETFLELAVPDIMQQDGRKWTPDAILGLMFHTGTKSNLERVFAGYPELKEGQTFAYLKSMLTHKDWDAIQQMWDAIDSLYPELDAVHKRQNGFHMTKIEAQAFGIERGGKIKKYAGGYFPAIYDSTLPQTQFVKQYTEHEDLISRAEAINQTPAARSGFTQGRKNKAPGFPLKLSVNVAVEHLYETIHYTTHAEALRFIDRVTKHEKWEKAFKQVMGEAAYDAVRGHLKAIARPERPVRDVWQRIGENLRTAATPFILGWNFGVAAKQVFSLPGGVHDIGMKDFCKGLKTVMSTNPREQMKRIHEMSPFMRDRVNSMDRELGDLAKKFRTDVRTIEVFGKELSQQDAIDLGFWPIRIADIATTYVLWVSSYEKAMRQGKDMEQAVLYADDIIRKSQPSSQAIDQTMWQRHQGAMRMLSMFQTYTVRTFGARQRHHYRAMKAGKMSKVEYAKYVLYDQIFPPIAMQLAFALMWGNAPDPDDDDGVVDFLMDMGAGVAGYQFAGIPLVSGVFSSFDAMQTPAATGLDLVQRSLRQGWKFFENPDETQTEKMLWSLFHLGSYATRIPASQVARRFKKGMEQLESGEGTIINPLIPEHKK</sequence>
<dbReference type="InterPro" id="IPR040738">
    <property type="entry name" value="LPD22"/>
</dbReference>
<keyword evidence="1" id="KW-0175">Coiled coil</keyword>
<dbReference type="RefSeq" id="WP_371149789.1">
    <property type="nucleotide sequence ID" value="NZ_JBFSOO010000001.1"/>
</dbReference>
<reference evidence="4 5" key="1">
    <citation type="submission" date="2024-07" db="EMBL/GenBank/DDBJ databases">
        <title>Active virus-host system and metabolic interactions in a Lokiarchaeon culture.</title>
        <authorList>
            <person name="Ponce Toledo R.I."/>
            <person name="Rodrigues Oliveira T."/>
            <person name="Schleper C."/>
        </authorList>
    </citation>
    <scope>NUCLEOTIDE SEQUENCE [LARGE SCALE GENOMIC DNA]</scope>
    <source>
        <strain evidence="4 5">B35</strain>
    </source>
</reference>
<name>A0ABV4JR19_9BACT</name>
<feature type="region of interest" description="Disordered" evidence="2">
    <location>
        <begin position="1396"/>
        <end position="1425"/>
    </location>
</feature>
<evidence type="ECO:0000256" key="1">
    <source>
        <dbReference type="SAM" id="Coils"/>
    </source>
</evidence>
<keyword evidence="5" id="KW-1185">Reference proteome</keyword>